<evidence type="ECO:0000256" key="1">
    <source>
        <dbReference type="SAM" id="SignalP"/>
    </source>
</evidence>
<keyword evidence="3" id="KW-1185">Reference proteome</keyword>
<gene>
    <name evidence="2" type="ORF">SAMN05443547_1885</name>
</gene>
<protein>
    <recommendedName>
        <fullName evidence="4">TM2 domain-containing protein</fullName>
    </recommendedName>
</protein>
<accession>A0A1M7ZXA7</accession>
<name>A0A1M7ZXA7_9FLAO</name>
<dbReference type="STRING" id="416016.SAMN05443547_1885"/>
<feature type="signal peptide" evidence="1">
    <location>
        <begin position="1"/>
        <end position="18"/>
    </location>
</feature>
<keyword evidence="1" id="KW-0732">Signal</keyword>
<sequence length="155" mass="17062">MKYLLLILSLLNFSLSFSQEIVFKNRDFYQNEEKLTNSEIKEKLAEDITALAYYKTAKTKSTVGGLLLGFGLGFMLTDAIVGGNTYNYKFPGAPTFIGLGAIVISIPVLSGREKLLNKSVDTYNANIKSKLDNSDNALELNIVSNNSGFGIQLNF</sequence>
<proteinExistence type="predicted"/>
<feature type="chain" id="PRO_5009930041" description="TM2 domain-containing protein" evidence="1">
    <location>
        <begin position="19"/>
        <end position="155"/>
    </location>
</feature>
<dbReference type="EMBL" id="FRYK01000003">
    <property type="protein sequence ID" value="SHO73524.1"/>
    <property type="molecule type" value="Genomic_DNA"/>
</dbReference>
<reference evidence="3" key="1">
    <citation type="submission" date="2016-12" db="EMBL/GenBank/DDBJ databases">
        <authorList>
            <person name="Varghese N."/>
            <person name="Submissions S."/>
        </authorList>
    </citation>
    <scope>NUCLEOTIDE SEQUENCE [LARGE SCALE GENOMIC DNA]</scope>
    <source>
        <strain evidence="3">DSM 18830</strain>
    </source>
</reference>
<organism evidence="2 3">
    <name type="scientific">Flavobacterium cucumis</name>
    <dbReference type="NCBI Taxonomy" id="416016"/>
    <lineage>
        <taxon>Bacteria</taxon>
        <taxon>Pseudomonadati</taxon>
        <taxon>Bacteroidota</taxon>
        <taxon>Flavobacteriia</taxon>
        <taxon>Flavobacteriales</taxon>
        <taxon>Flavobacteriaceae</taxon>
        <taxon>Flavobacterium</taxon>
    </lineage>
</organism>
<evidence type="ECO:0000313" key="3">
    <source>
        <dbReference type="Proteomes" id="UP000184611"/>
    </source>
</evidence>
<dbReference type="AlphaFoldDB" id="A0A1M7ZXA7"/>
<evidence type="ECO:0000313" key="2">
    <source>
        <dbReference type="EMBL" id="SHO73524.1"/>
    </source>
</evidence>
<dbReference type="RefSeq" id="WP_073583736.1">
    <property type="nucleotide sequence ID" value="NZ_CBCSEA010000005.1"/>
</dbReference>
<evidence type="ECO:0008006" key="4">
    <source>
        <dbReference type="Google" id="ProtNLM"/>
    </source>
</evidence>
<dbReference type="Proteomes" id="UP000184611">
    <property type="component" value="Unassembled WGS sequence"/>
</dbReference>